<keyword evidence="6 11" id="KW-0067">ATP-binding</keyword>
<dbReference type="GO" id="GO:0008582">
    <property type="term" value="P:regulation of synaptic assembly at neuromuscular junction"/>
    <property type="evidence" value="ECO:0007669"/>
    <property type="project" value="UniProtKB-ARBA"/>
</dbReference>
<dbReference type="PROSITE" id="PS50067">
    <property type="entry name" value="KINESIN_MOTOR_2"/>
    <property type="match status" value="1"/>
</dbReference>
<comment type="similarity">
    <text evidence="11">Belongs to the TRAFAC class myosin-kinesin ATPase superfamily. Kinesin family.</text>
</comment>
<dbReference type="InterPro" id="IPR022140">
    <property type="entry name" value="Kinesin-like_KIF1-typ"/>
</dbReference>
<dbReference type="FunFam" id="3.40.850.10:FF:000004">
    <property type="entry name" value="Kinesin-like protein isoform 2"/>
    <property type="match status" value="1"/>
</dbReference>
<name>A0AAW2GN12_9HYME</name>
<dbReference type="Pfam" id="PF16183">
    <property type="entry name" value="Kinesin_assoc"/>
    <property type="match status" value="1"/>
</dbReference>
<feature type="coiled-coil region" evidence="12">
    <location>
        <begin position="634"/>
        <end position="683"/>
    </location>
</feature>
<dbReference type="PANTHER" id="PTHR47117:SF10">
    <property type="entry name" value="KINESIN-LIKE PROTEIN KIF1B"/>
    <property type="match status" value="1"/>
</dbReference>
<dbReference type="InterPro" id="IPR049780">
    <property type="entry name" value="PH_KIFIA_KIFIB"/>
</dbReference>
<dbReference type="SUPFAM" id="SSF52540">
    <property type="entry name" value="P-loop containing nucleoside triphosphate hydrolases"/>
    <property type="match status" value="1"/>
</dbReference>
<dbReference type="InterPro" id="IPR000253">
    <property type="entry name" value="FHA_dom"/>
</dbReference>
<dbReference type="Pfam" id="PF12473">
    <property type="entry name" value="DUF3694"/>
    <property type="match status" value="1"/>
</dbReference>
<dbReference type="Gene3D" id="3.40.850.10">
    <property type="entry name" value="Kinesin motor domain"/>
    <property type="match status" value="1"/>
</dbReference>
<dbReference type="InterPro" id="IPR027417">
    <property type="entry name" value="P-loop_NTPase"/>
</dbReference>
<feature type="region of interest" description="Disordered" evidence="13">
    <location>
        <begin position="957"/>
        <end position="1000"/>
    </location>
</feature>
<feature type="coiled-coil region" evidence="12">
    <location>
        <begin position="357"/>
        <end position="384"/>
    </location>
</feature>
<evidence type="ECO:0000259" key="15">
    <source>
        <dbReference type="PROSITE" id="PS50067"/>
    </source>
</evidence>
<keyword evidence="17" id="KW-1185">Reference proteome</keyword>
<keyword evidence="9" id="KW-0206">Cytoskeleton</keyword>
<keyword evidence="3" id="KW-0963">Cytoplasm</keyword>
<dbReference type="Pfam" id="PF00169">
    <property type="entry name" value="PH"/>
    <property type="match status" value="1"/>
</dbReference>
<dbReference type="SMART" id="SM00240">
    <property type="entry name" value="FHA"/>
    <property type="match status" value="1"/>
</dbReference>
<evidence type="ECO:0000256" key="4">
    <source>
        <dbReference type="ARBA" id="ARBA00022701"/>
    </source>
</evidence>
<evidence type="ECO:0000256" key="6">
    <source>
        <dbReference type="ARBA" id="ARBA00022840"/>
    </source>
</evidence>
<dbReference type="FunFam" id="2.30.29.30:FF:000204">
    <property type="entry name" value="kinesin-like protein unc-104 isoform X6"/>
    <property type="match status" value="1"/>
</dbReference>
<dbReference type="Gene3D" id="6.10.250.2520">
    <property type="match status" value="1"/>
</dbReference>
<dbReference type="InterPro" id="IPR032405">
    <property type="entry name" value="Kinesin_assoc"/>
</dbReference>
<dbReference type="Pfam" id="PF00498">
    <property type="entry name" value="FHA"/>
    <property type="match status" value="1"/>
</dbReference>
<sequence>MSSVKVAVRVRPFNYREISRQAQCIIEMTGSTTSIVNPKATPGSKEAVKSFNYDYSYFSMDPNDENYSTQLMVYKDIGEEMLEHAFEGYNVCIFAYGQTGAGKSYTMMGKQEEGQEGIIPQICKDLFRKISYTSNERLKYSVEVSYMEIYCERVRDLLNPKNRGNLRVREHPLYGPYVEDLSKLAVLSYEDIHDLIDEGNKARTVAATNMNETSSRSHAVFTIFFTQQQQDSITGLMTEKVSKISLVDLAGSERADSTGAKGTRLKEGANINKSLTTLGKVISALAEIATKKKKKADFIPYRDSVLTWLLRENLGGNSKTAMIAAVSPADINYDETLSTLRYADRAKQIVCKAVVNEDANARLIRELKEEIQKLRELLKQEGIDVQEGPDGKVTYEKKEPRDEIIRTNKRNEEDSKESRSRISSHATSTIAEEAVEQLQASEKLIAELNETWEEKLKRTESIRLQREAVFAEMGVAVKEDGVTVGVFSPKKTPHLVNLNEDPLMSECLIYYIKDGFTRIGSAEAQVPQDIQLCGPHILKEHCVFENHEGIITLIPKNGALIYVNGREVTEPLVLTTGSRVILGKSHVFRFNHPDQVRERIANGSPAETPGNNEPLADWNFAQVELLEKQGIDLKVEMEKRLLVLEEQFRKEKEEADQLFEEQRKSYEARIDALQRQVEEQSMTMSMYSSYTPEDFNNIEEDIFVNPLFDAESNWTEREFQLAAWAFRKWKYHQFTSLRDDLWGNAIFLKEANAISVELKKKVQFQFTLLTDTLYSPLPPDLLPVMDEEEEDERPFPRTIVAVEVQDTKNGATHYWTLDKLRQRLELMREMYHNEAELSPTSPDFNIESITGGDPFYDRFPWFRMVGRAFVYLSNLMYPVPLIHKVAIVNEKGDVKGYLRVAVQAVVEEENSEYSSGVRQSARISFEDDLFGGHKHNKRSSLLAQTLEKNRQIMLHEERVVEGHNDLNQKDMKDEDDIGDADSGRGDSSVSSDMKEEELPDHLQPGAEFTFRVTVLQAMGISTEYADIFCQFNFLHRHDEAFSTEPVKNTGKGNPPGFYHVQNITVTVTKSFLEYLKTQPIVFEVFGHYQQHPLHKDAKLEYVRQPPKRMLPPSIPISQPVRSPKFGSVLPSPSTSHVHAKYDVLVWFEICELAPNGEYVPSVVDHSDDLPCRGLFLLHQGIQRRIRITIVHEPASELRWKDVRELVVGRIRNTPEPEEEDNDSSVLSLGLFPGEYLEIPGDDRTMFRFEAAWDSSLHNSALLNRVTSYGEQIFMTISAYLELENCGRPAIITKDLSMIIYGRDARVGPRSLKHLFSGSYRNQEANRLSGVYELVLRRSSEAGSPGVQRRQRRVLDTSSTYVRGEENLHGWRPRGDSLIFDHQWELEKLTRLEEVERVRHTLLLREKLGIDKVPFCNKPLHDFTKSEKDVCNMVAKATNEPHASPVKLKRSTSKDVYEPWEMTERERELTTKYIKLIQGRIPSKEPILLSDVSPGEDTITDLSASMMSSVISSSSQESVYARASDFLEQAAGIIMWSRSKSCLLRLSSPERARLQELQESILASESTNQTCTVAPPPLGSSSPSKENLVLYVPEVEEIRISPVIARKGYLNVLEHKTNGWKKRWVAVRRPYVLIFREEKDPVERALINLATAQVEYSEDQLAMVKVPNTFSVVTKHRGYLLQTLGDKEVYDWLYAINPLLAGQIRSKLARKSPAASNLSNGAPIGLTPQMEQQSNQTK</sequence>
<dbReference type="Gene3D" id="2.30.29.30">
    <property type="entry name" value="Pleckstrin-homology domain (PH domain)/Phosphotyrosine-binding domain (PTB)"/>
    <property type="match status" value="1"/>
</dbReference>
<dbReference type="Gene3D" id="2.60.200.20">
    <property type="match status" value="1"/>
</dbReference>
<dbReference type="InterPro" id="IPR036961">
    <property type="entry name" value="Kinesin_motor_dom_sf"/>
</dbReference>
<keyword evidence="7 12" id="KW-0175">Coiled coil</keyword>
<evidence type="ECO:0000256" key="5">
    <source>
        <dbReference type="ARBA" id="ARBA00022741"/>
    </source>
</evidence>
<dbReference type="SUPFAM" id="SSF50729">
    <property type="entry name" value="PH domain-like"/>
    <property type="match status" value="1"/>
</dbReference>
<accession>A0AAW2GN12</accession>
<dbReference type="PRINTS" id="PR00380">
    <property type="entry name" value="KINESINHEAVY"/>
</dbReference>
<dbReference type="GO" id="GO:0021700">
    <property type="term" value="P:developmental maturation"/>
    <property type="evidence" value="ECO:0007669"/>
    <property type="project" value="UniProtKB-ARBA"/>
</dbReference>
<dbReference type="SMART" id="SM00129">
    <property type="entry name" value="KISc"/>
    <property type="match status" value="1"/>
</dbReference>
<evidence type="ECO:0000256" key="12">
    <source>
        <dbReference type="SAM" id="Coils"/>
    </source>
</evidence>
<dbReference type="GO" id="GO:0010975">
    <property type="term" value="P:regulation of neuron projection development"/>
    <property type="evidence" value="ECO:0007669"/>
    <property type="project" value="UniProtKB-ARBA"/>
</dbReference>
<feature type="region of interest" description="Disordered" evidence="13">
    <location>
        <begin position="1714"/>
        <end position="1737"/>
    </location>
</feature>
<gene>
    <name evidence="16" type="ORF">PUN28_003790</name>
</gene>
<evidence type="ECO:0000313" key="17">
    <source>
        <dbReference type="Proteomes" id="UP001430953"/>
    </source>
</evidence>
<proteinExistence type="inferred from homology"/>
<feature type="compositionally biased region" description="Polar residues" evidence="13">
    <location>
        <begin position="1728"/>
        <end position="1737"/>
    </location>
</feature>
<reference evidence="16 17" key="1">
    <citation type="submission" date="2023-03" db="EMBL/GenBank/DDBJ databases">
        <title>High recombination rates correlate with genetic variation in Cardiocondyla obscurior ants.</title>
        <authorList>
            <person name="Errbii M."/>
        </authorList>
    </citation>
    <scope>NUCLEOTIDE SEQUENCE [LARGE SCALE GENOMIC DNA]</scope>
    <source>
        <strain evidence="16">Alpha-2009</strain>
        <tissue evidence="16">Whole body</tissue>
    </source>
</reference>
<evidence type="ECO:0000256" key="10">
    <source>
        <dbReference type="ARBA" id="ARBA00056070"/>
    </source>
</evidence>
<dbReference type="PROSITE" id="PS00411">
    <property type="entry name" value="KINESIN_MOTOR_1"/>
    <property type="match status" value="1"/>
</dbReference>
<dbReference type="EMBL" id="JADYXP020000003">
    <property type="protein sequence ID" value="KAL0128651.1"/>
    <property type="molecule type" value="Genomic_DNA"/>
</dbReference>
<dbReference type="GO" id="GO:0016192">
    <property type="term" value="P:vesicle-mediated transport"/>
    <property type="evidence" value="ECO:0007669"/>
    <property type="project" value="UniProtKB-ARBA"/>
</dbReference>
<evidence type="ECO:0000256" key="11">
    <source>
        <dbReference type="PROSITE-ProRule" id="PRU00283"/>
    </source>
</evidence>
<evidence type="ECO:0000259" key="14">
    <source>
        <dbReference type="PROSITE" id="PS50003"/>
    </source>
</evidence>
<dbReference type="GO" id="GO:0003777">
    <property type="term" value="F:microtubule motor activity"/>
    <property type="evidence" value="ECO:0007669"/>
    <property type="project" value="InterPro"/>
</dbReference>
<feature type="compositionally biased region" description="Basic and acidic residues" evidence="13">
    <location>
        <begin position="389"/>
        <end position="420"/>
    </location>
</feature>
<dbReference type="CDD" id="cd01365">
    <property type="entry name" value="KISc_KIF1A_KIF1B"/>
    <property type="match status" value="1"/>
</dbReference>
<organism evidence="16 17">
    <name type="scientific">Cardiocondyla obscurior</name>
    <dbReference type="NCBI Taxonomy" id="286306"/>
    <lineage>
        <taxon>Eukaryota</taxon>
        <taxon>Metazoa</taxon>
        <taxon>Ecdysozoa</taxon>
        <taxon>Arthropoda</taxon>
        <taxon>Hexapoda</taxon>
        <taxon>Insecta</taxon>
        <taxon>Pterygota</taxon>
        <taxon>Neoptera</taxon>
        <taxon>Endopterygota</taxon>
        <taxon>Hymenoptera</taxon>
        <taxon>Apocrita</taxon>
        <taxon>Aculeata</taxon>
        <taxon>Formicoidea</taxon>
        <taxon>Formicidae</taxon>
        <taxon>Myrmicinae</taxon>
        <taxon>Cardiocondyla</taxon>
    </lineage>
</organism>
<evidence type="ECO:0000256" key="13">
    <source>
        <dbReference type="SAM" id="MobiDB-lite"/>
    </source>
</evidence>
<dbReference type="PANTHER" id="PTHR47117">
    <property type="entry name" value="STAR-RELATED LIPID TRANSFER PROTEIN 9"/>
    <property type="match status" value="1"/>
</dbReference>
<evidence type="ECO:0000256" key="1">
    <source>
        <dbReference type="ARBA" id="ARBA00004245"/>
    </source>
</evidence>
<keyword evidence="8 11" id="KW-0505">Motor protein</keyword>
<dbReference type="GO" id="GO:0048490">
    <property type="term" value="P:anterograde synaptic vesicle transport"/>
    <property type="evidence" value="ECO:0007669"/>
    <property type="project" value="UniProtKB-ARBA"/>
</dbReference>
<keyword evidence="5 11" id="KW-0547">Nucleotide-binding</keyword>
<dbReference type="InterPro" id="IPR001849">
    <property type="entry name" value="PH_domain"/>
</dbReference>
<dbReference type="InterPro" id="IPR022164">
    <property type="entry name" value="Kinesin-like"/>
</dbReference>
<protein>
    <recommendedName>
        <fullName evidence="2">Kinesin-like protein unc-104</fullName>
    </recommendedName>
</protein>
<comment type="caution">
    <text evidence="16">The sequence shown here is derived from an EMBL/GenBank/DDBJ whole genome shotgun (WGS) entry which is preliminary data.</text>
</comment>
<evidence type="ECO:0000256" key="2">
    <source>
        <dbReference type="ARBA" id="ARBA00020751"/>
    </source>
</evidence>
<feature type="domain" description="PH" evidence="14">
    <location>
        <begin position="1602"/>
        <end position="1700"/>
    </location>
</feature>
<evidence type="ECO:0000256" key="7">
    <source>
        <dbReference type="ARBA" id="ARBA00023054"/>
    </source>
</evidence>
<dbReference type="GO" id="GO:0040012">
    <property type="term" value="P:regulation of locomotion"/>
    <property type="evidence" value="ECO:0007669"/>
    <property type="project" value="UniProtKB-ARBA"/>
</dbReference>
<feature type="domain" description="Kinesin motor" evidence="15">
    <location>
        <begin position="3"/>
        <end position="349"/>
    </location>
</feature>
<dbReference type="CDD" id="cd01233">
    <property type="entry name" value="PH_KIFIA_KIFIB"/>
    <property type="match status" value="1"/>
</dbReference>
<dbReference type="CDD" id="cd22705">
    <property type="entry name" value="FHA_KIF1"/>
    <property type="match status" value="1"/>
</dbReference>
<dbReference type="GO" id="GO:0005524">
    <property type="term" value="F:ATP binding"/>
    <property type="evidence" value="ECO:0007669"/>
    <property type="project" value="UniProtKB-UniRule"/>
</dbReference>
<dbReference type="GO" id="GO:0005874">
    <property type="term" value="C:microtubule"/>
    <property type="evidence" value="ECO:0007669"/>
    <property type="project" value="UniProtKB-KW"/>
</dbReference>
<dbReference type="InterPro" id="IPR011993">
    <property type="entry name" value="PH-like_dom_sf"/>
</dbReference>
<dbReference type="SUPFAM" id="SSF49879">
    <property type="entry name" value="SMAD/FHA domain"/>
    <property type="match status" value="1"/>
</dbReference>
<evidence type="ECO:0000256" key="3">
    <source>
        <dbReference type="ARBA" id="ARBA00022490"/>
    </source>
</evidence>
<feature type="compositionally biased region" description="Basic and acidic residues" evidence="13">
    <location>
        <begin position="957"/>
        <end position="972"/>
    </location>
</feature>
<dbReference type="GO" id="GO:0098793">
    <property type="term" value="C:presynapse"/>
    <property type="evidence" value="ECO:0007669"/>
    <property type="project" value="UniProtKB-ARBA"/>
</dbReference>
<dbReference type="GO" id="GO:1904115">
    <property type="term" value="C:axon cytoplasm"/>
    <property type="evidence" value="ECO:0007669"/>
    <property type="project" value="GOC"/>
</dbReference>
<dbReference type="InterPro" id="IPR019821">
    <property type="entry name" value="Kinesin_motor_CS"/>
</dbReference>
<dbReference type="InterPro" id="IPR008984">
    <property type="entry name" value="SMAD_FHA_dom_sf"/>
</dbReference>
<evidence type="ECO:0000256" key="9">
    <source>
        <dbReference type="ARBA" id="ARBA00023212"/>
    </source>
</evidence>
<dbReference type="GO" id="GO:0051222">
    <property type="term" value="P:positive regulation of protein transport"/>
    <property type="evidence" value="ECO:0007669"/>
    <property type="project" value="UniProtKB-ARBA"/>
</dbReference>
<dbReference type="Pfam" id="PF00225">
    <property type="entry name" value="Kinesin"/>
    <property type="match status" value="1"/>
</dbReference>
<dbReference type="GO" id="GO:0008017">
    <property type="term" value="F:microtubule binding"/>
    <property type="evidence" value="ECO:0007669"/>
    <property type="project" value="InterPro"/>
</dbReference>
<dbReference type="Pfam" id="PF12423">
    <property type="entry name" value="KIF1B"/>
    <property type="match status" value="1"/>
</dbReference>
<evidence type="ECO:0000256" key="8">
    <source>
        <dbReference type="ARBA" id="ARBA00023175"/>
    </source>
</evidence>
<dbReference type="GO" id="GO:0030425">
    <property type="term" value="C:dendrite"/>
    <property type="evidence" value="ECO:0007669"/>
    <property type="project" value="UniProtKB-ARBA"/>
</dbReference>
<dbReference type="SMART" id="SM00233">
    <property type="entry name" value="PH"/>
    <property type="match status" value="1"/>
</dbReference>
<feature type="region of interest" description="Disordered" evidence="13">
    <location>
        <begin position="388"/>
        <end position="428"/>
    </location>
</feature>
<comment type="function">
    <text evidence="10">Required for presynaptic maturation, has a role in axonal transport of dense-core vesicles carrying synaptic vesicle precursors, components required for the morphological transformation of axonal growth cones to mature boutons.</text>
</comment>
<dbReference type="PROSITE" id="PS50003">
    <property type="entry name" value="PH_DOMAIN"/>
    <property type="match status" value="1"/>
</dbReference>
<feature type="binding site" evidence="11">
    <location>
        <begin position="97"/>
        <end position="104"/>
    </location>
    <ligand>
        <name>ATP</name>
        <dbReference type="ChEBI" id="CHEBI:30616"/>
    </ligand>
</feature>
<keyword evidence="4" id="KW-0493">Microtubule</keyword>
<dbReference type="FunFam" id="2.60.200.20:FF:000001">
    <property type="entry name" value="Kinesin family member 1B"/>
    <property type="match status" value="1"/>
</dbReference>
<dbReference type="InterPro" id="IPR001752">
    <property type="entry name" value="Kinesin_motor_dom"/>
</dbReference>
<dbReference type="GO" id="GO:0051960">
    <property type="term" value="P:regulation of nervous system development"/>
    <property type="evidence" value="ECO:0007669"/>
    <property type="project" value="UniProtKB-ARBA"/>
</dbReference>
<comment type="subcellular location">
    <subcellularLocation>
        <location evidence="1">Cytoplasm</location>
        <location evidence="1">Cytoskeleton</location>
    </subcellularLocation>
</comment>
<evidence type="ECO:0000313" key="16">
    <source>
        <dbReference type="EMBL" id="KAL0128651.1"/>
    </source>
</evidence>
<dbReference type="Proteomes" id="UP001430953">
    <property type="component" value="Unassembled WGS sequence"/>
</dbReference>